<evidence type="ECO:0000256" key="1">
    <source>
        <dbReference type="SAM" id="MobiDB-lite"/>
    </source>
</evidence>
<protein>
    <submittedName>
        <fullName evidence="2">Uncharacterized protein</fullName>
    </submittedName>
</protein>
<dbReference type="Proteomes" id="UP001274896">
    <property type="component" value="Unassembled WGS sequence"/>
</dbReference>
<evidence type="ECO:0000313" key="3">
    <source>
        <dbReference type="Proteomes" id="UP001274896"/>
    </source>
</evidence>
<dbReference type="EMBL" id="JAUCMX010000003">
    <property type="protein sequence ID" value="KAK3551116.1"/>
    <property type="molecule type" value="Genomic_DNA"/>
</dbReference>
<name>A0AAE0V9T8_9TELE</name>
<organism evidence="2 3">
    <name type="scientific">Hemibagrus guttatus</name>
    <dbReference type="NCBI Taxonomy" id="175788"/>
    <lineage>
        <taxon>Eukaryota</taxon>
        <taxon>Metazoa</taxon>
        <taxon>Chordata</taxon>
        <taxon>Craniata</taxon>
        <taxon>Vertebrata</taxon>
        <taxon>Euteleostomi</taxon>
        <taxon>Actinopterygii</taxon>
        <taxon>Neopterygii</taxon>
        <taxon>Teleostei</taxon>
        <taxon>Ostariophysi</taxon>
        <taxon>Siluriformes</taxon>
        <taxon>Bagridae</taxon>
        <taxon>Hemibagrus</taxon>
    </lineage>
</organism>
<feature type="compositionally biased region" description="Polar residues" evidence="1">
    <location>
        <begin position="121"/>
        <end position="135"/>
    </location>
</feature>
<accession>A0AAE0V9T8</accession>
<keyword evidence="3" id="KW-1185">Reference proteome</keyword>
<feature type="region of interest" description="Disordered" evidence="1">
    <location>
        <begin position="117"/>
        <end position="148"/>
    </location>
</feature>
<evidence type="ECO:0000313" key="2">
    <source>
        <dbReference type="EMBL" id="KAK3551116.1"/>
    </source>
</evidence>
<comment type="caution">
    <text evidence="2">The sequence shown here is derived from an EMBL/GenBank/DDBJ whole genome shotgun (WGS) entry which is preliminary data.</text>
</comment>
<reference evidence="2" key="1">
    <citation type="submission" date="2023-06" db="EMBL/GenBank/DDBJ databases">
        <title>Male Hemibagrus guttatus genome.</title>
        <authorList>
            <person name="Bian C."/>
        </authorList>
    </citation>
    <scope>NUCLEOTIDE SEQUENCE</scope>
    <source>
        <strain evidence="2">Male_cb2023</strain>
        <tissue evidence="2">Muscle</tissue>
    </source>
</reference>
<sequence length="148" mass="16512">MSRKEAMPIAPGSSKNTQHKYCQQTAGPEEVLENLEPVISTYTMNSLENFERLPFNNEEVMQFLTRNINSVIMSRGDAEDEGILAAPQSMHHHDDPLTSRVEFDFDLATSVLGVSAPYKESSPSDITSRRVQMTGRQECAWPVPSPPS</sequence>
<proteinExistence type="predicted"/>
<dbReference type="AlphaFoldDB" id="A0AAE0V9T8"/>
<gene>
    <name evidence="2" type="ORF">QTP70_014018</name>
</gene>